<organism evidence="2 3">
    <name type="scientific">Enterobacter ludwigii</name>
    <dbReference type="NCBI Taxonomy" id="299767"/>
    <lineage>
        <taxon>Bacteria</taxon>
        <taxon>Pseudomonadati</taxon>
        <taxon>Pseudomonadota</taxon>
        <taxon>Gammaproteobacteria</taxon>
        <taxon>Enterobacterales</taxon>
        <taxon>Enterobacteriaceae</taxon>
        <taxon>Enterobacter</taxon>
        <taxon>Enterobacter cloacae complex</taxon>
    </lineage>
</organism>
<dbReference type="Proteomes" id="UP001210538">
    <property type="component" value="Plasmid unnamed4"/>
</dbReference>
<dbReference type="RefSeq" id="WP_271661571.1">
    <property type="nucleotide sequence ID" value="NZ_CP116351.1"/>
</dbReference>
<keyword evidence="1" id="KW-0812">Transmembrane</keyword>
<feature type="transmembrane region" description="Helical" evidence="1">
    <location>
        <begin position="104"/>
        <end position="126"/>
    </location>
</feature>
<gene>
    <name evidence="2" type="ORF">PHA72_28225</name>
</gene>
<reference evidence="2 3" key="1">
    <citation type="submission" date="2023-01" db="EMBL/GenBank/DDBJ databases">
        <title>Genome sequence resource and annotation of Enterobacter ludwigii, an economically important pathogen of seedling wilt with strawberry.</title>
        <authorList>
            <person name="Xie Y."/>
        </authorList>
    </citation>
    <scope>NUCLEOTIDE SEQUENCE [LARGE SCALE GENOMIC DNA]</scope>
    <source>
        <strain evidence="2 3">CM-TZ4</strain>
        <plasmid evidence="2 3">unnamed4</plasmid>
    </source>
</reference>
<evidence type="ECO:0000256" key="1">
    <source>
        <dbReference type="SAM" id="Phobius"/>
    </source>
</evidence>
<keyword evidence="1" id="KW-0472">Membrane</keyword>
<keyword evidence="1" id="KW-1133">Transmembrane helix</keyword>
<dbReference type="EMBL" id="CP116351">
    <property type="protein sequence ID" value="WCE16337.1"/>
    <property type="molecule type" value="Genomic_DNA"/>
</dbReference>
<evidence type="ECO:0000313" key="2">
    <source>
        <dbReference type="EMBL" id="WCE16337.1"/>
    </source>
</evidence>
<keyword evidence="3" id="KW-1185">Reference proteome</keyword>
<accession>A0AAX3LK31</accession>
<proteinExistence type="predicted"/>
<evidence type="ECO:0000313" key="3">
    <source>
        <dbReference type="Proteomes" id="UP001210538"/>
    </source>
</evidence>
<dbReference type="AlphaFoldDB" id="A0AAX3LK31"/>
<protein>
    <submittedName>
        <fullName evidence="2">Uncharacterized protein</fullName>
    </submittedName>
</protein>
<geneLocation type="plasmid" evidence="2 3">
    <name>unnamed4</name>
</geneLocation>
<name>A0AAX3LK31_9ENTR</name>
<keyword evidence="2" id="KW-0614">Plasmid</keyword>
<sequence>MAKIYTFPQGAERRKLQKKIQWDRDKHLTENGWQDRKKGKATSNLISATWYYVRFATAAALHITSVCTLAVLAAFSNGLFWIGGLVCVVTWFTNDHQFWSANNFTIPVVASLWLLSLVAAPLIDFLNVKLPFYRLIVPDSKQSKDVS</sequence>
<feature type="transmembrane region" description="Helical" evidence="1">
    <location>
        <begin position="69"/>
        <end position="92"/>
    </location>
</feature>